<evidence type="ECO:0000313" key="3">
    <source>
        <dbReference type="Proteomes" id="UP000201613"/>
    </source>
</evidence>
<dbReference type="AlphaFoldDB" id="A0A238L942"/>
<accession>A0A238L942</accession>
<sequence length="267" mass="29034">MMTSHRTTAGLAVDRNKSLVPSGQFSQADGRSPRMMPLMRKVEIVHLTNRYSLDIDDFSRIVPAIGPFDEAFSAFARGSLLQTDRGQLAVEDLLPGDKVRTVDAGFQTLIWRGTTVLSSLAKGQDPSMGQLTRIAADSLGIARPMPDLVLGPRARLAHRSAGVRTLTGKDTALIPVRDFIDGVNVVSLTPPTTVPAYHLGFERHHLLAANGVEVESYHPGPLHQLGLRGDMLALFLSCFPHVDSLEDFGPPALPRLRLSDLDLFEVA</sequence>
<keyword evidence="3" id="KW-1185">Reference proteome</keyword>
<dbReference type="InterPro" id="IPR028992">
    <property type="entry name" value="Hedgehog/Intein_dom"/>
</dbReference>
<dbReference type="EMBL" id="FXZK01000001">
    <property type="protein sequence ID" value="SMY05925.1"/>
    <property type="molecule type" value="Genomic_DNA"/>
</dbReference>
<gene>
    <name evidence="2" type="ORF">LOM8899_00046</name>
</gene>
<reference evidence="2 3" key="1">
    <citation type="submission" date="2017-05" db="EMBL/GenBank/DDBJ databases">
        <authorList>
            <person name="Song R."/>
            <person name="Chenine A.L."/>
            <person name="Ruprecht R.M."/>
        </authorList>
    </citation>
    <scope>NUCLEOTIDE SEQUENCE [LARGE SCALE GENOMIC DNA]</scope>
    <source>
        <strain evidence="2 3">CECT 8899</strain>
    </source>
</reference>
<evidence type="ECO:0000313" key="2">
    <source>
        <dbReference type="EMBL" id="SMY05925.1"/>
    </source>
</evidence>
<organism evidence="2 3">
    <name type="scientific">Flavimaricola marinus</name>
    <dbReference type="NCBI Taxonomy" id="1819565"/>
    <lineage>
        <taxon>Bacteria</taxon>
        <taxon>Pseudomonadati</taxon>
        <taxon>Pseudomonadota</taxon>
        <taxon>Alphaproteobacteria</taxon>
        <taxon>Rhodobacterales</taxon>
        <taxon>Paracoccaceae</taxon>
        <taxon>Flavimaricola</taxon>
    </lineage>
</organism>
<protein>
    <recommendedName>
        <fullName evidence="1">Hedgehog/Intein (Hint) domain-containing protein</fullName>
    </recommendedName>
</protein>
<proteinExistence type="predicted"/>
<feature type="domain" description="Hedgehog/Intein (Hint)" evidence="1">
    <location>
        <begin position="74"/>
        <end position="220"/>
    </location>
</feature>
<name>A0A238L942_9RHOB</name>
<evidence type="ECO:0000259" key="1">
    <source>
        <dbReference type="Pfam" id="PF13403"/>
    </source>
</evidence>
<dbReference type="Pfam" id="PF13403">
    <property type="entry name" value="Hint_2"/>
    <property type="match status" value="1"/>
</dbReference>
<dbReference type="Proteomes" id="UP000201613">
    <property type="component" value="Unassembled WGS sequence"/>
</dbReference>